<evidence type="ECO:0000313" key="2">
    <source>
        <dbReference type="Proteomes" id="UP001148737"/>
    </source>
</evidence>
<keyword evidence="2" id="KW-1185">Reference proteome</keyword>
<organism evidence="1 2">
    <name type="scientific">Lecanicillium saksenae</name>
    <dbReference type="NCBI Taxonomy" id="468837"/>
    <lineage>
        <taxon>Eukaryota</taxon>
        <taxon>Fungi</taxon>
        <taxon>Dikarya</taxon>
        <taxon>Ascomycota</taxon>
        <taxon>Pezizomycotina</taxon>
        <taxon>Sordariomycetes</taxon>
        <taxon>Hypocreomycetidae</taxon>
        <taxon>Hypocreales</taxon>
        <taxon>Cordycipitaceae</taxon>
        <taxon>Lecanicillium</taxon>
    </lineage>
</organism>
<evidence type="ECO:0000313" key="1">
    <source>
        <dbReference type="EMBL" id="KAJ3475670.1"/>
    </source>
</evidence>
<gene>
    <name evidence="1" type="ORF">NLG97_g9379</name>
</gene>
<dbReference type="Proteomes" id="UP001148737">
    <property type="component" value="Unassembled WGS sequence"/>
</dbReference>
<protein>
    <submittedName>
        <fullName evidence="1">Uncharacterized protein</fullName>
    </submittedName>
</protein>
<reference evidence="1" key="1">
    <citation type="submission" date="2022-07" db="EMBL/GenBank/DDBJ databases">
        <title>Genome Sequence of Lecanicillium saksenae.</title>
        <authorList>
            <person name="Buettner E."/>
        </authorList>
    </citation>
    <scope>NUCLEOTIDE SEQUENCE</scope>
    <source>
        <strain evidence="1">VT-O1</strain>
    </source>
</reference>
<proteinExistence type="predicted"/>
<name>A0ACC1QIX8_9HYPO</name>
<dbReference type="EMBL" id="JANAKD010001920">
    <property type="protein sequence ID" value="KAJ3475670.1"/>
    <property type="molecule type" value="Genomic_DNA"/>
</dbReference>
<accession>A0ACC1QIX8</accession>
<comment type="caution">
    <text evidence="1">The sequence shown here is derived from an EMBL/GenBank/DDBJ whole genome shotgun (WGS) entry which is preliminary data.</text>
</comment>
<sequence length="494" mass="54832">MEVYPVHLLDNAENYRKAFVAYLLVFNDALDAQKLADSLSELLQIGDWKKLAGRLHVNGGKQKQGYLELHVPQQFTTAEPAIGFSNTVFDCNAEQHHLGRLLAPFSADDTVQSLSPDLMAFTGVPHIPRSMQELMERGGGPQLYLHVTNFSDATVVSLTWPHYLMDAMGLEALLRNWSLMVNDEAERVTPLLGAHTDTLREAVDMDPGPKEELILEKLSMGFFALLRLGFQFLCASLCGRKWEERRIALSPAKVDQLCRRARGELSANKNANAFISEGDILAAWTAQMLARSQANAPITVTTIVNARFKLNSLKEQTDGCYVQNLLMIAFTCFAAGCDREPLGSAALSYRQQLAEQCTQPQMLSHFRMQLAHVAAKGKQRMLFGASGSSILAVNNLAKIDTFRDVNFAGAVVCRGASECGKGATESDRLNPPGTIIYYHPMSVHRESSNISFFRILGRDHRGRLLLEGSFRPETWEQIVEDLAGQQDESMLPLK</sequence>